<dbReference type="EMBL" id="CP019630">
    <property type="protein sequence ID" value="AQQ05399.1"/>
    <property type="molecule type" value="Genomic_DNA"/>
</dbReference>
<keyword evidence="2" id="KW-1185">Reference proteome</keyword>
<organism evidence="1 2">
    <name type="scientific">Roseibium algicola</name>
    <dbReference type="NCBI Taxonomy" id="2857014"/>
    <lineage>
        <taxon>Bacteria</taxon>
        <taxon>Pseudomonadati</taxon>
        <taxon>Pseudomonadota</taxon>
        <taxon>Alphaproteobacteria</taxon>
        <taxon>Hyphomicrobiales</taxon>
        <taxon>Stappiaceae</taxon>
        <taxon>Roseibium</taxon>
    </lineage>
</organism>
<evidence type="ECO:0000313" key="1">
    <source>
        <dbReference type="EMBL" id="AQQ05399.1"/>
    </source>
</evidence>
<dbReference type="Pfam" id="PF11000">
    <property type="entry name" value="DUF2840"/>
    <property type="match status" value="1"/>
</dbReference>
<dbReference type="Proteomes" id="UP000188174">
    <property type="component" value="Chromosome"/>
</dbReference>
<accession>A0ABM6I4T4</accession>
<protein>
    <recommendedName>
        <fullName evidence="3">DUF2840 domain-containing protein</fullName>
    </recommendedName>
</protein>
<reference evidence="1 2" key="1">
    <citation type="submission" date="2017-02" db="EMBL/GenBank/DDBJ databases">
        <authorList>
            <person name="Jeong S."/>
        </authorList>
    </citation>
    <scope>NUCLEOTIDE SEQUENCE [LARGE SCALE GENOMIC DNA]</scope>
    <source>
        <strain evidence="1 2">RMAR6-6</strain>
    </source>
</reference>
<gene>
    <name evidence="1" type="ORF">B0E33_18985</name>
</gene>
<evidence type="ECO:0000313" key="2">
    <source>
        <dbReference type="Proteomes" id="UP000188174"/>
    </source>
</evidence>
<dbReference type="InterPro" id="IPR021263">
    <property type="entry name" value="DUF2840"/>
</dbReference>
<dbReference type="RefSeq" id="WP_167579565.1">
    <property type="nucleotide sequence ID" value="NZ_CP019630.1"/>
</dbReference>
<evidence type="ECO:0008006" key="3">
    <source>
        <dbReference type="Google" id="ProtNLM"/>
    </source>
</evidence>
<name>A0ABM6I4T4_9HYPH</name>
<proteinExistence type="predicted"/>
<sequence length="160" mass="18499">MSDRLFTTVELVFYPEFRNDRLRFGRPVGRVDLDRRRALAVFDPGEMFGYVRWYANEYGTQSWSFLVAQTLGQLDRQGVALTRVDGIKPGAGILLHLDGAARVRQLFKLLDALEARGFEAEDISPSYYRHLHNRILTRSEIRPYSNTQHRAVQTARLVLE</sequence>